<dbReference type="GO" id="GO:0004427">
    <property type="term" value="F:inorganic diphosphate phosphatase activity"/>
    <property type="evidence" value="ECO:0007669"/>
    <property type="project" value="UniProtKB-UniRule"/>
</dbReference>
<dbReference type="HAMAP" id="MF_00209">
    <property type="entry name" value="Inorganic_PPase"/>
    <property type="match status" value="1"/>
</dbReference>
<accession>A0A918XS03</accession>
<feature type="binding site" evidence="5">
    <location>
        <position position="44"/>
    </location>
    <ligand>
        <name>substrate</name>
    </ligand>
</feature>
<dbReference type="EMBL" id="BMZS01000004">
    <property type="protein sequence ID" value="GHD48557.1"/>
    <property type="molecule type" value="Genomic_DNA"/>
</dbReference>
<gene>
    <name evidence="5 6" type="primary">ppa</name>
    <name evidence="6" type="ORF">GCM10017083_19780</name>
</gene>
<comment type="catalytic activity">
    <reaction evidence="5">
        <text>diphosphate + H2O = 2 phosphate + H(+)</text>
        <dbReference type="Rhea" id="RHEA:24576"/>
        <dbReference type="ChEBI" id="CHEBI:15377"/>
        <dbReference type="ChEBI" id="CHEBI:15378"/>
        <dbReference type="ChEBI" id="CHEBI:33019"/>
        <dbReference type="ChEBI" id="CHEBI:43474"/>
        <dbReference type="EC" id="3.6.1.1"/>
    </reaction>
</comment>
<dbReference type="NCBIfam" id="NF002317">
    <property type="entry name" value="PRK01250.1"/>
    <property type="match status" value="1"/>
</dbReference>
<feature type="binding site" evidence="5">
    <location>
        <position position="66"/>
    </location>
    <ligand>
        <name>Mg(2+)</name>
        <dbReference type="ChEBI" id="CHEBI:18420"/>
        <label>1</label>
    </ligand>
</feature>
<dbReference type="EC" id="3.6.1.1" evidence="5"/>
<organism evidence="6 7">
    <name type="scientific">Thalassobaculum fulvum</name>
    <dbReference type="NCBI Taxonomy" id="1633335"/>
    <lineage>
        <taxon>Bacteria</taxon>
        <taxon>Pseudomonadati</taxon>
        <taxon>Pseudomonadota</taxon>
        <taxon>Alphaproteobacteria</taxon>
        <taxon>Rhodospirillales</taxon>
        <taxon>Thalassobaculaceae</taxon>
        <taxon>Thalassobaculum</taxon>
    </lineage>
</organism>
<comment type="similarity">
    <text evidence="5">Belongs to the PPase family.</text>
</comment>
<comment type="subcellular location">
    <subcellularLocation>
        <location evidence="5">Cytoplasm</location>
    </subcellularLocation>
</comment>
<comment type="caution">
    <text evidence="6">The sequence shown here is derived from an EMBL/GenBank/DDBJ whole genome shotgun (WGS) entry which is preliminary data.</text>
</comment>
<dbReference type="InterPro" id="IPR008162">
    <property type="entry name" value="Pyrophosphatase"/>
</dbReference>
<feature type="binding site" evidence="5">
    <location>
        <position position="56"/>
    </location>
    <ligand>
        <name>substrate</name>
    </ligand>
</feature>
<dbReference type="AlphaFoldDB" id="A0A918XS03"/>
<feature type="binding site" evidence="5">
    <location>
        <position position="142"/>
    </location>
    <ligand>
        <name>substrate</name>
    </ligand>
</feature>
<reference evidence="6" key="1">
    <citation type="journal article" date="2014" name="Int. J. Syst. Evol. Microbiol.">
        <title>Complete genome sequence of Corynebacterium casei LMG S-19264T (=DSM 44701T), isolated from a smear-ripened cheese.</title>
        <authorList>
            <consortium name="US DOE Joint Genome Institute (JGI-PGF)"/>
            <person name="Walter F."/>
            <person name="Albersmeier A."/>
            <person name="Kalinowski J."/>
            <person name="Ruckert C."/>
        </authorList>
    </citation>
    <scope>NUCLEOTIDE SEQUENCE</scope>
    <source>
        <strain evidence="6">KCTC 42651</strain>
    </source>
</reference>
<dbReference type="GO" id="GO:0006796">
    <property type="term" value="P:phosphate-containing compound metabolic process"/>
    <property type="evidence" value="ECO:0007669"/>
    <property type="project" value="InterPro"/>
</dbReference>
<dbReference type="GO" id="GO:0000287">
    <property type="term" value="F:magnesium ion binding"/>
    <property type="evidence" value="ECO:0007669"/>
    <property type="project" value="UniProtKB-UniRule"/>
</dbReference>
<evidence type="ECO:0000256" key="5">
    <source>
        <dbReference type="HAMAP-Rule" id="MF_00209"/>
    </source>
</evidence>
<keyword evidence="5" id="KW-0963">Cytoplasm</keyword>
<feature type="binding site" evidence="5">
    <location>
        <position position="71"/>
    </location>
    <ligand>
        <name>Mg(2+)</name>
        <dbReference type="ChEBI" id="CHEBI:18420"/>
        <label>1</label>
    </ligand>
</feature>
<keyword evidence="4 5" id="KW-0460">Magnesium</keyword>
<keyword evidence="2 5" id="KW-0479">Metal-binding</keyword>
<proteinExistence type="inferred from homology"/>
<dbReference type="Gene3D" id="3.90.80.10">
    <property type="entry name" value="Inorganic pyrophosphatase"/>
    <property type="match status" value="1"/>
</dbReference>
<keyword evidence="3 5" id="KW-0378">Hydrolase</keyword>
<keyword evidence="7" id="KW-1185">Reference proteome</keyword>
<evidence type="ECO:0000313" key="7">
    <source>
        <dbReference type="Proteomes" id="UP000630353"/>
    </source>
</evidence>
<dbReference type="GO" id="GO:0005737">
    <property type="term" value="C:cytoplasm"/>
    <property type="evidence" value="ECO:0007669"/>
    <property type="project" value="UniProtKB-SubCell"/>
</dbReference>
<dbReference type="CDD" id="cd00412">
    <property type="entry name" value="pyrophosphatase"/>
    <property type="match status" value="1"/>
</dbReference>
<protein>
    <recommendedName>
        <fullName evidence="5">Inorganic pyrophosphatase</fullName>
        <ecNumber evidence="5">3.6.1.1</ecNumber>
    </recommendedName>
    <alternativeName>
        <fullName evidence="5">Pyrophosphate phospho-hydrolase</fullName>
        <shortName evidence="5">PPase</shortName>
    </alternativeName>
</protein>
<dbReference type="RefSeq" id="WP_189988894.1">
    <property type="nucleotide sequence ID" value="NZ_BMZS01000004.1"/>
</dbReference>
<sequence length="182" mass="20358">MRLDKIAIGHNPPYDVNVVIEVGLGSDPVKYELDKESGALFVDRFLHTAMSYPVNYGFIPHTLADDGDPLDVMVAGMVPILPKSVVRVRPVGVLIMEDEAGQDEKILTVPVDKLHPYYTDVGSWRDLPKILIDQIQHFFTHYKDLEANKWVQVKRWGDAEEALDLIRAGIRAAEAKPAKAAE</sequence>
<dbReference type="PROSITE" id="PS00387">
    <property type="entry name" value="PPASE"/>
    <property type="match status" value="1"/>
</dbReference>
<evidence type="ECO:0000256" key="1">
    <source>
        <dbReference type="ARBA" id="ARBA00001946"/>
    </source>
</evidence>
<name>A0A918XS03_9PROT</name>
<feature type="binding site" evidence="5">
    <location>
        <position position="30"/>
    </location>
    <ligand>
        <name>substrate</name>
    </ligand>
</feature>
<dbReference type="InterPro" id="IPR036649">
    <property type="entry name" value="Pyrophosphatase_sf"/>
</dbReference>
<dbReference type="Pfam" id="PF00719">
    <property type="entry name" value="Pyrophosphatase"/>
    <property type="match status" value="1"/>
</dbReference>
<reference evidence="6" key="2">
    <citation type="submission" date="2020-09" db="EMBL/GenBank/DDBJ databases">
        <authorList>
            <person name="Sun Q."/>
            <person name="Kim S."/>
        </authorList>
    </citation>
    <scope>NUCLEOTIDE SEQUENCE</scope>
    <source>
        <strain evidence="6">KCTC 42651</strain>
    </source>
</reference>
<dbReference type="PANTHER" id="PTHR10286">
    <property type="entry name" value="INORGANIC PYROPHOSPHATASE"/>
    <property type="match status" value="1"/>
</dbReference>
<feature type="binding site" evidence="5">
    <location>
        <position position="103"/>
    </location>
    <ligand>
        <name>Mg(2+)</name>
        <dbReference type="ChEBI" id="CHEBI:18420"/>
        <label>1</label>
    </ligand>
</feature>
<feature type="binding site" evidence="5">
    <location>
        <position position="71"/>
    </location>
    <ligand>
        <name>Mg(2+)</name>
        <dbReference type="ChEBI" id="CHEBI:18420"/>
        <label>2</label>
    </ligand>
</feature>
<evidence type="ECO:0000313" key="6">
    <source>
        <dbReference type="EMBL" id="GHD48557.1"/>
    </source>
</evidence>
<comment type="function">
    <text evidence="5">Catalyzes the hydrolysis of inorganic pyrophosphate (PPi) forming two phosphate ions.</text>
</comment>
<evidence type="ECO:0000256" key="4">
    <source>
        <dbReference type="ARBA" id="ARBA00022842"/>
    </source>
</evidence>
<comment type="cofactor">
    <cofactor evidence="1 5">
        <name>Mg(2+)</name>
        <dbReference type="ChEBI" id="CHEBI:18420"/>
    </cofactor>
</comment>
<comment type="subunit">
    <text evidence="5">Homohexamer.</text>
</comment>
<evidence type="ECO:0000256" key="3">
    <source>
        <dbReference type="ARBA" id="ARBA00022801"/>
    </source>
</evidence>
<dbReference type="SUPFAM" id="SSF50324">
    <property type="entry name" value="Inorganic pyrophosphatase"/>
    <property type="match status" value="1"/>
</dbReference>
<dbReference type="Proteomes" id="UP000630353">
    <property type="component" value="Unassembled WGS sequence"/>
</dbReference>
<evidence type="ECO:0000256" key="2">
    <source>
        <dbReference type="ARBA" id="ARBA00022723"/>
    </source>
</evidence>